<accession>A0ABR1IV64</accession>
<evidence type="ECO:0000313" key="1">
    <source>
        <dbReference type="EMBL" id="KAK7440768.1"/>
    </source>
</evidence>
<organism evidence="1 2">
    <name type="scientific">Marasmiellus scandens</name>
    <dbReference type="NCBI Taxonomy" id="2682957"/>
    <lineage>
        <taxon>Eukaryota</taxon>
        <taxon>Fungi</taxon>
        <taxon>Dikarya</taxon>
        <taxon>Basidiomycota</taxon>
        <taxon>Agaricomycotina</taxon>
        <taxon>Agaricomycetes</taxon>
        <taxon>Agaricomycetidae</taxon>
        <taxon>Agaricales</taxon>
        <taxon>Marasmiineae</taxon>
        <taxon>Omphalotaceae</taxon>
        <taxon>Marasmiellus</taxon>
    </lineage>
</organism>
<reference evidence="1 2" key="1">
    <citation type="submission" date="2024-01" db="EMBL/GenBank/DDBJ databases">
        <title>A draft genome for the cacao thread blight pathogen Marasmiellus scandens.</title>
        <authorList>
            <person name="Baruah I.K."/>
            <person name="Leung J."/>
            <person name="Bukari Y."/>
            <person name="Amoako-Attah I."/>
            <person name="Meinhardt L.W."/>
            <person name="Bailey B.A."/>
            <person name="Cohen S.P."/>
        </authorList>
    </citation>
    <scope>NUCLEOTIDE SEQUENCE [LARGE SCALE GENOMIC DNA]</scope>
    <source>
        <strain evidence="1 2">GH-19</strain>
    </source>
</reference>
<sequence>MRNEVAQPHTLPTMSSILIQGDQVLQPSSITSIPSSIAVLNNIINMTCKDILSRAGLHPSNTADLHPPPLPSSRFFQWNNPRTVASLYIFEMVAPKLAESVFTFIDEVAPKHTRHDMAFNICNEDHGGVTVECGCGFFARLGSMDYFEERDFELCLGQWDTEEKALEQHCQRLEEIARRTRDFQQTIDELAALATKENDSL</sequence>
<gene>
    <name evidence="1" type="ORF">VKT23_016844</name>
</gene>
<keyword evidence="2" id="KW-1185">Reference proteome</keyword>
<comment type="caution">
    <text evidence="1">The sequence shown here is derived from an EMBL/GenBank/DDBJ whole genome shotgun (WGS) entry which is preliminary data.</text>
</comment>
<name>A0ABR1IV64_9AGAR</name>
<protein>
    <submittedName>
        <fullName evidence="1">Uncharacterized protein</fullName>
    </submittedName>
</protein>
<proteinExistence type="predicted"/>
<dbReference type="Proteomes" id="UP001498398">
    <property type="component" value="Unassembled WGS sequence"/>
</dbReference>
<evidence type="ECO:0000313" key="2">
    <source>
        <dbReference type="Proteomes" id="UP001498398"/>
    </source>
</evidence>
<dbReference type="EMBL" id="JBANRG010000066">
    <property type="protein sequence ID" value="KAK7440768.1"/>
    <property type="molecule type" value="Genomic_DNA"/>
</dbReference>